<dbReference type="SUPFAM" id="SSF53098">
    <property type="entry name" value="Ribonuclease H-like"/>
    <property type="match status" value="1"/>
</dbReference>
<organism evidence="3 4">
    <name type="scientific">Fervidicella metallireducens AeB</name>
    <dbReference type="NCBI Taxonomy" id="1403537"/>
    <lineage>
        <taxon>Bacteria</taxon>
        <taxon>Bacillati</taxon>
        <taxon>Bacillota</taxon>
        <taxon>Clostridia</taxon>
        <taxon>Eubacteriales</taxon>
        <taxon>Clostridiaceae</taxon>
        <taxon>Fervidicella</taxon>
    </lineage>
</organism>
<feature type="domain" description="Integrase catalytic" evidence="2">
    <location>
        <begin position="73"/>
        <end position="255"/>
    </location>
</feature>
<dbReference type="InterPro" id="IPR050900">
    <property type="entry name" value="Transposase_IS3/IS150/IS904"/>
</dbReference>
<dbReference type="NCBIfam" id="NF033516">
    <property type="entry name" value="transpos_IS3"/>
    <property type="match status" value="1"/>
</dbReference>
<dbReference type="GO" id="GO:0003676">
    <property type="term" value="F:nucleic acid binding"/>
    <property type="evidence" value="ECO:0007669"/>
    <property type="project" value="InterPro"/>
</dbReference>
<dbReference type="InterPro" id="IPR048020">
    <property type="entry name" value="Transpos_IS3"/>
</dbReference>
<dbReference type="PROSITE" id="PS50994">
    <property type="entry name" value="INTEGRASE"/>
    <property type="match status" value="1"/>
</dbReference>
<dbReference type="InterPro" id="IPR025948">
    <property type="entry name" value="HTH-like_dom"/>
</dbReference>
<keyword evidence="4" id="KW-1185">Reference proteome</keyword>
<evidence type="ECO:0000313" key="4">
    <source>
        <dbReference type="Proteomes" id="UP000019681"/>
    </source>
</evidence>
<dbReference type="InterPro" id="IPR036397">
    <property type="entry name" value="RNaseH_sf"/>
</dbReference>
<dbReference type="GO" id="GO:0015074">
    <property type="term" value="P:DNA integration"/>
    <property type="evidence" value="ECO:0007669"/>
    <property type="project" value="InterPro"/>
</dbReference>
<dbReference type="Gene3D" id="3.30.420.10">
    <property type="entry name" value="Ribonuclease H-like superfamily/Ribonuclease H"/>
    <property type="match status" value="1"/>
</dbReference>
<proteinExistence type="predicted"/>
<name>A0A017RTJ1_9CLOT</name>
<gene>
    <name evidence="3" type="ORF">Q428_14530</name>
</gene>
<protein>
    <submittedName>
        <fullName evidence="3">Integrase</fullName>
    </submittedName>
</protein>
<dbReference type="Pfam" id="PF13683">
    <property type="entry name" value="rve_3"/>
    <property type="match status" value="1"/>
</dbReference>
<dbReference type="InterPro" id="IPR012337">
    <property type="entry name" value="RNaseH-like_sf"/>
</dbReference>
<comment type="caution">
    <text evidence="3">The sequence shown here is derived from an EMBL/GenBank/DDBJ whole genome shotgun (WGS) entry which is preliminary data.</text>
</comment>
<dbReference type="Proteomes" id="UP000019681">
    <property type="component" value="Unassembled WGS sequence"/>
</dbReference>
<comment type="function">
    <text evidence="1">Involved in the transposition of the insertion sequence.</text>
</comment>
<evidence type="ECO:0000256" key="1">
    <source>
        <dbReference type="ARBA" id="ARBA00002286"/>
    </source>
</evidence>
<dbReference type="STRING" id="1403537.Q428_14530"/>
<dbReference type="Pfam" id="PF13276">
    <property type="entry name" value="HTH_21"/>
    <property type="match status" value="1"/>
</dbReference>
<evidence type="ECO:0000313" key="3">
    <source>
        <dbReference type="EMBL" id="EYE87220.1"/>
    </source>
</evidence>
<dbReference type="PANTHER" id="PTHR46889">
    <property type="entry name" value="TRANSPOSASE INSF FOR INSERTION SEQUENCE IS3B-RELATED"/>
    <property type="match status" value="1"/>
</dbReference>
<dbReference type="AlphaFoldDB" id="A0A017RTJ1"/>
<accession>A0A017RTJ1</accession>
<reference evidence="3 4" key="1">
    <citation type="journal article" date="2014" name="Genome Announc.">
        <title>Draft Genome Sequence of Fervidicella metallireducens Strain AeBT, an Iron-Reducing Thermoanaerobe from the Great Artesian Basin.</title>
        <authorList>
            <person name="Patel B.K."/>
        </authorList>
    </citation>
    <scope>NUCLEOTIDE SEQUENCE [LARGE SCALE GENOMIC DNA]</scope>
    <source>
        <strain evidence="3 4">AeB</strain>
    </source>
</reference>
<evidence type="ECO:0000259" key="2">
    <source>
        <dbReference type="PROSITE" id="PS50994"/>
    </source>
</evidence>
<sequence length="266" mass="31744">MGKSIPGYSFDNNGKKICDEQIKEWIIESIEDDAEHYGYRKIRHHLMRKYNFIINHKKVYRLCKELGILKPQRQPKPKEKKNIAINHEIRSSNKLWEMDIKYGYIHGEYRFFFVLSIIDILDRCIVDYYIGLKCEVKDAAALVRHALMKRGLFVAPQKPIIRTDNGPQFKSELFHNMCEEIGIVHERTPNRTPNKNAHIESFHRILESECIGIYEFKNYTAAYQAVSEFMERYNKRRIHSSLKYKTPEEFYNLFNGQELNWMVEKV</sequence>
<dbReference type="PANTHER" id="PTHR46889:SF5">
    <property type="entry name" value="INTEGRASE PROTEIN"/>
    <property type="match status" value="1"/>
</dbReference>
<dbReference type="EMBL" id="AZQP01000090">
    <property type="protein sequence ID" value="EYE87220.1"/>
    <property type="molecule type" value="Genomic_DNA"/>
</dbReference>
<dbReference type="InterPro" id="IPR001584">
    <property type="entry name" value="Integrase_cat-core"/>
</dbReference>